<dbReference type="Pfam" id="PF00083">
    <property type="entry name" value="Sugar_tr"/>
    <property type="match status" value="1"/>
</dbReference>
<keyword evidence="4" id="KW-0472">Membrane</keyword>
<dbReference type="InterPro" id="IPR045263">
    <property type="entry name" value="GLUT"/>
</dbReference>
<dbReference type="InterPro" id="IPR005828">
    <property type="entry name" value="MFS_sugar_transport-like"/>
</dbReference>
<evidence type="ECO:0000256" key="4">
    <source>
        <dbReference type="ARBA" id="ARBA00023136"/>
    </source>
</evidence>
<name>A0A2A6C4S9_PRIPA</name>
<dbReference type="EnsemblMetazoa" id="PPA06063.1">
    <property type="protein sequence ID" value="PPA06063.1"/>
    <property type="gene ID" value="WBGene00095617"/>
</dbReference>
<dbReference type="Proteomes" id="UP000005239">
    <property type="component" value="Unassembled WGS sequence"/>
</dbReference>
<accession>A0A2A6C4S9</accession>
<reference evidence="5" key="2">
    <citation type="submission" date="2022-06" db="UniProtKB">
        <authorList>
            <consortium name="EnsemblMetazoa"/>
        </authorList>
    </citation>
    <scope>IDENTIFICATION</scope>
    <source>
        <strain evidence="5">PS312</strain>
    </source>
</reference>
<dbReference type="PANTHER" id="PTHR23503">
    <property type="entry name" value="SOLUTE CARRIER FAMILY 2"/>
    <property type="match status" value="1"/>
</dbReference>
<gene>
    <name evidence="5" type="primary">WBGene00095617</name>
</gene>
<accession>A0A8R1U571</accession>
<keyword evidence="3" id="KW-1133">Transmembrane helix</keyword>
<evidence type="ECO:0000313" key="6">
    <source>
        <dbReference type="Proteomes" id="UP000005239"/>
    </source>
</evidence>
<protein>
    <submittedName>
        <fullName evidence="5">Membrane transporter</fullName>
    </submittedName>
</protein>
<dbReference type="PROSITE" id="PS00217">
    <property type="entry name" value="SUGAR_TRANSPORT_2"/>
    <property type="match status" value="1"/>
</dbReference>
<reference evidence="6" key="1">
    <citation type="journal article" date="2008" name="Nat. Genet.">
        <title>The Pristionchus pacificus genome provides a unique perspective on nematode lifestyle and parasitism.</title>
        <authorList>
            <person name="Dieterich C."/>
            <person name="Clifton S.W."/>
            <person name="Schuster L.N."/>
            <person name="Chinwalla A."/>
            <person name="Delehaunty K."/>
            <person name="Dinkelacker I."/>
            <person name="Fulton L."/>
            <person name="Fulton R."/>
            <person name="Godfrey J."/>
            <person name="Minx P."/>
            <person name="Mitreva M."/>
            <person name="Roeseler W."/>
            <person name="Tian H."/>
            <person name="Witte H."/>
            <person name="Yang S.P."/>
            <person name="Wilson R.K."/>
            <person name="Sommer R.J."/>
        </authorList>
    </citation>
    <scope>NUCLEOTIDE SEQUENCE [LARGE SCALE GENOMIC DNA]</scope>
    <source>
        <strain evidence="6">PS312</strain>
    </source>
</reference>
<evidence type="ECO:0000256" key="1">
    <source>
        <dbReference type="ARBA" id="ARBA00004141"/>
    </source>
</evidence>
<organism evidence="5 6">
    <name type="scientific">Pristionchus pacificus</name>
    <name type="common">Parasitic nematode worm</name>
    <dbReference type="NCBI Taxonomy" id="54126"/>
    <lineage>
        <taxon>Eukaryota</taxon>
        <taxon>Metazoa</taxon>
        <taxon>Ecdysozoa</taxon>
        <taxon>Nematoda</taxon>
        <taxon>Chromadorea</taxon>
        <taxon>Rhabditida</taxon>
        <taxon>Rhabditina</taxon>
        <taxon>Diplogasteromorpha</taxon>
        <taxon>Diplogasteroidea</taxon>
        <taxon>Neodiplogasteridae</taxon>
        <taxon>Pristionchus</taxon>
    </lineage>
</organism>
<dbReference type="InterPro" id="IPR020846">
    <property type="entry name" value="MFS_dom"/>
</dbReference>
<dbReference type="InterPro" id="IPR036259">
    <property type="entry name" value="MFS_trans_sf"/>
</dbReference>
<dbReference type="PANTHER" id="PTHR23503:SF50">
    <property type="entry name" value="MAJOR FACILITATOR SUPERFAMILY (MFS) PROFILE DOMAIN-CONTAINING PROTEIN"/>
    <property type="match status" value="1"/>
</dbReference>
<dbReference type="Gene3D" id="1.20.1250.20">
    <property type="entry name" value="MFS general substrate transporter like domains"/>
    <property type="match status" value="1"/>
</dbReference>
<dbReference type="GO" id="GO:0015149">
    <property type="term" value="F:hexose transmembrane transporter activity"/>
    <property type="evidence" value="ECO:0000318"/>
    <property type="project" value="GO_Central"/>
</dbReference>
<dbReference type="GO" id="GO:0015749">
    <property type="term" value="P:monosaccharide transmembrane transport"/>
    <property type="evidence" value="ECO:0000318"/>
    <property type="project" value="GO_Central"/>
</dbReference>
<evidence type="ECO:0000256" key="2">
    <source>
        <dbReference type="ARBA" id="ARBA00022692"/>
    </source>
</evidence>
<dbReference type="AlphaFoldDB" id="A0A2A6C4S9"/>
<keyword evidence="2" id="KW-0812">Transmembrane</keyword>
<comment type="subcellular location">
    <subcellularLocation>
        <location evidence="1">Membrane</location>
        <topology evidence="1">Multi-pass membrane protein</topology>
    </subcellularLocation>
</comment>
<evidence type="ECO:0000256" key="3">
    <source>
        <dbReference type="ARBA" id="ARBA00022989"/>
    </source>
</evidence>
<evidence type="ECO:0000313" key="5">
    <source>
        <dbReference type="EnsemblMetazoa" id="PPA06063.1"/>
    </source>
</evidence>
<dbReference type="InterPro" id="IPR005829">
    <property type="entry name" value="Sugar_transporter_CS"/>
</dbReference>
<dbReference type="PROSITE" id="PS50850">
    <property type="entry name" value="MFS"/>
    <property type="match status" value="1"/>
</dbReference>
<proteinExistence type="predicted"/>
<sequence>MKNTYQDFVDSHFGNILSQIEDSGRVVLITVLAALFTMAPVGYHMVAFNVPETIIQEHIQESFTKVFNAPLTPNGMSVFWSVTIAAQGLGALIGCGFVVPLSSWLGAKKVLTGVNNYLLLASSCCFIISYMLNLAPFLIIGRLFSGAYTGIGCAMLPLFVQEVAPKQIKGSLLCFMHIAVCLGSSASAVISLPFMLGGERTWWIHLALPALFGVAQLVTGGLIPDTPNHLIQNGKYTAALRAIDFYYDINPENEDEAIRQYWERVPQMANQMTLWNAMKNSRIRWGCIIGMVVSAAQIFSGSMVSISYSTSMFTSVSFLDSLVPFLPALGSIVSVLLTLPALQLVETSGRRPLLLKTLIICLIANVCFLVFSLLSVNPEENWWASWLFGASFLIFGIGYNLGIGPVAYFIPSELVPPEAASIALGSAVAVNWLCTMFTTLIYYPLQHWIGGWSYLMFIIPWLVRAISSLLTRINSFILGTVNISLYSSPFDEIAIEFSVCFSSRKIASLPLHNSIFLLFLWRFLPETRFHYYEHDELGASRSLTELDPILPYGTFERELINGIDDDEQSLLQQSWIINIFFSPYGDDNTASEALDHHSAQQNPQSIRQHPLTQLLHRQRRTLNFQSFKKSTFSSLSLH</sequence>
<dbReference type="SUPFAM" id="SSF103473">
    <property type="entry name" value="MFS general substrate transporter"/>
    <property type="match status" value="1"/>
</dbReference>
<keyword evidence="6" id="KW-1185">Reference proteome</keyword>
<dbReference type="GO" id="GO:0016020">
    <property type="term" value="C:membrane"/>
    <property type="evidence" value="ECO:0000318"/>
    <property type="project" value="GO_Central"/>
</dbReference>